<evidence type="ECO:0000256" key="2">
    <source>
        <dbReference type="ARBA" id="ARBA00022692"/>
    </source>
</evidence>
<dbReference type="Gene3D" id="1.20.1070.10">
    <property type="entry name" value="Rhodopsin 7-helix transmembrane proteins"/>
    <property type="match status" value="1"/>
</dbReference>
<dbReference type="EMBL" id="JAAVVJ010000003">
    <property type="protein sequence ID" value="KAF7226455.1"/>
    <property type="molecule type" value="Genomic_DNA"/>
</dbReference>
<sequence length="379" mass="43501">MWSSEMQGFTNSSNVTTARDWTKVYKAVQWIQLIMALCSILGSSSIIFCLISQRLRKKPELQPLFLLSVTDLLLALCWLVGAVLFSQRCSNLNTLCYNLHTVEQVLYMASFFYTLNYVWNLYTTIREKFHSCYSGYSVQFSNRVKTSAKVIALSSWLLVMTVMMEVDEDYHDDDDDEESSYSDSVEKTTEVFGFDPHDVSTEPRCLLMHTGALYLTSDQLISSSCSLWHTYQIIVFLSTFLLTLLSTSVMVVRARRIYRRVVSAHGYLGNEQRTLFQVMDRRMILYPLVFVLCWGPAVTLALLRVFRPLTHHGLVIVVLYILQALTAASQGFLNCLVYGWTCAHLRRASLKFFLRDVDTQTPLLRSQRSKGYQSLRSVA</sequence>
<proteinExistence type="predicted"/>
<evidence type="ECO:0000256" key="4">
    <source>
        <dbReference type="ARBA" id="ARBA00023136"/>
    </source>
</evidence>
<feature type="transmembrane region" description="Helical" evidence="5">
    <location>
        <begin position="315"/>
        <end position="341"/>
    </location>
</feature>
<evidence type="ECO:0000313" key="8">
    <source>
        <dbReference type="Proteomes" id="UP000822369"/>
    </source>
</evidence>
<feature type="transmembrane region" description="Helical" evidence="5">
    <location>
        <begin position="283"/>
        <end position="303"/>
    </location>
</feature>
<dbReference type="GO" id="GO:0007189">
    <property type="term" value="P:adenylate cyclase-activating G protein-coupled receptor signaling pathway"/>
    <property type="evidence" value="ECO:0007669"/>
    <property type="project" value="TreeGrafter"/>
</dbReference>
<name>A0A9D2YTA4_NOTFU</name>
<dbReference type="AlphaFoldDB" id="A0A9D2YTA4"/>
<feature type="transmembrane region" description="Helical" evidence="5">
    <location>
        <begin position="231"/>
        <end position="252"/>
    </location>
</feature>
<keyword evidence="3 5" id="KW-1133">Transmembrane helix</keyword>
<comment type="subcellular location">
    <subcellularLocation>
        <location evidence="1">Membrane</location>
        <topology evidence="1">Multi-pass membrane protein</topology>
    </subcellularLocation>
</comment>
<dbReference type="Proteomes" id="UP000822369">
    <property type="component" value="Chromosome 3"/>
</dbReference>
<comment type="caution">
    <text evidence="7">The sequence shown here is derived from an EMBL/GenBank/DDBJ whole genome shotgun (WGS) entry which is preliminary data.</text>
</comment>
<protein>
    <submittedName>
        <fullName evidence="7">Transmembrane protein 116</fullName>
    </submittedName>
</protein>
<feature type="transmembrane region" description="Helical" evidence="5">
    <location>
        <begin position="105"/>
        <end position="125"/>
    </location>
</feature>
<organism evidence="7 8">
    <name type="scientific">Nothobranchius furzeri</name>
    <name type="common">Turquoise killifish</name>
    <dbReference type="NCBI Taxonomy" id="105023"/>
    <lineage>
        <taxon>Eukaryota</taxon>
        <taxon>Metazoa</taxon>
        <taxon>Chordata</taxon>
        <taxon>Craniata</taxon>
        <taxon>Vertebrata</taxon>
        <taxon>Euteleostomi</taxon>
        <taxon>Actinopterygii</taxon>
        <taxon>Neopterygii</taxon>
        <taxon>Teleostei</taxon>
        <taxon>Neoteleostei</taxon>
        <taxon>Acanthomorphata</taxon>
        <taxon>Ovalentaria</taxon>
        <taxon>Atherinomorphae</taxon>
        <taxon>Cyprinodontiformes</taxon>
        <taxon>Nothobranchiidae</taxon>
        <taxon>Nothobranchius</taxon>
    </lineage>
</organism>
<evidence type="ECO:0000256" key="3">
    <source>
        <dbReference type="ARBA" id="ARBA00022989"/>
    </source>
</evidence>
<reference evidence="7" key="1">
    <citation type="submission" date="2020-03" db="EMBL/GenBank/DDBJ databases">
        <title>Intra-Species Differences in Population Size shape Life History and Genome Evolution.</title>
        <authorList>
            <person name="Willemsen D."/>
            <person name="Cui R."/>
            <person name="Valenzano D.R."/>
        </authorList>
    </citation>
    <scope>NUCLEOTIDE SEQUENCE</scope>
    <source>
        <strain evidence="7">GRZ</strain>
        <tissue evidence="7">Whole</tissue>
    </source>
</reference>
<dbReference type="GO" id="GO:0005886">
    <property type="term" value="C:plasma membrane"/>
    <property type="evidence" value="ECO:0007669"/>
    <property type="project" value="TreeGrafter"/>
</dbReference>
<dbReference type="PANTHER" id="PTHR23112">
    <property type="entry name" value="G PROTEIN-COUPLED RECEPTOR 157-RELATED"/>
    <property type="match status" value="1"/>
</dbReference>
<feature type="transmembrane region" description="Helical" evidence="5">
    <location>
        <begin position="146"/>
        <end position="164"/>
    </location>
</feature>
<feature type="transmembrane region" description="Helical" evidence="5">
    <location>
        <begin position="64"/>
        <end position="85"/>
    </location>
</feature>
<evidence type="ECO:0000313" key="7">
    <source>
        <dbReference type="EMBL" id="KAF7226455.1"/>
    </source>
</evidence>
<feature type="transmembrane region" description="Helical" evidence="5">
    <location>
        <begin position="30"/>
        <end position="52"/>
    </location>
</feature>
<feature type="domain" description="G-protein coupled receptors family 1 profile" evidence="6">
    <location>
        <begin position="42"/>
        <end position="338"/>
    </location>
</feature>
<evidence type="ECO:0000256" key="5">
    <source>
        <dbReference type="SAM" id="Phobius"/>
    </source>
</evidence>
<accession>A0A9D2YTA4</accession>
<dbReference type="PROSITE" id="PS50262">
    <property type="entry name" value="G_PROTEIN_RECEP_F1_2"/>
    <property type="match status" value="1"/>
</dbReference>
<keyword evidence="2 5" id="KW-0812">Transmembrane</keyword>
<dbReference type="PANTHER" id="PTHR23112:SF0">
    <property type="entry name" value="TRANSMEMBRANE PROTEIN 116"/>
    <property type="match status" value="1"/>
</dbReference>
<dbReference type="InterPro" id="IPR017452">
    <property type="entry name" value="GPCR_Rhodpsn_7TM"/>
</dbReference>
<evidence type="ECO:0000256" key="1">
    <source>
        <dbReference type="ARBA" id="ARBA00004141"/>
    </source>
</evidence>
<keyword evidence="4 5" id="KW-0472">Membrane</keyword>
<evidence type="ECO:0000259" key="6">
    <source>
        <dbReference type="PROSITE" id="PS50262"/>
    </source>
</evidence>
<dbReference type="GO" id="GO:0004930">
    <property type="term" value="F:G protein-coupled receptor activity"/>
    <property type="evidence" value="ECO:0007669"/>
    <property type="project" value="TreeGrafter"/>
</dbReference>
<gene>
    <name evidence="7" type="primary">tmem116</name>
    <name evidence="7" type="ORF">G4P62_005354</name>
</gene>
<dbReference type="SUPFAM" id="SSF81321">
    <property type="entry name" value="Family A G protein-coupled receptor-like"/>
    <property type="match status" value="1"/>
</dbReference>